<proteinExistence type="predicted"/>
<feature type="region of interest" description="Disordered" evidence="1">
    <location>
        <begin position="1"/>
        <end position="22"/>
    </location>
</feature>
<dbReference type="InterPro" id="IPR016181">
    <property type="entry name" value="Acyl_CoA_acyltransferase"/>
</dbReference>
<dbReference type="EMBL" id="FMHW01000002">
    <property type="protein sequence ID" value="SCL27802.1"/>
    <property type="molecule type" value="Genomic_DNA"/>
</dbReference>
<dbReference type="SUPFAM" id="SSF55729">
    <property type="entry name" value="Acyl-CoA N-acyltransferases (Nat)"/>
    <property type="match status" value="1"/>
</dbReference>
<dbReference type="Proteomes" id="UP000198959">
    <property type="component" value="Unassembled WGS sequence"/>
</dbReference>
<evidence type="ECO:0000313" key="2">
    <source>
        <dbReference type="EMBL" id="SCL27802.1"/>
    </source>
</evidence>
<name>A0A1C6SEA0_9ACTN</name>
<evidence type="ECO:0000256" key="1">
    <source>
        <dbReference type="SAM" id="MobiDB-lite"/>
    </source>
</evidence>
<gene>
    <name evidence="2" type="ORF">GA0074692_2416</name>
</gene>
<evidence type="ECO:0000313" key="3">
    <source>
        <dbReference type="Proteomes" id="UP000198959"/>
    </source>
</evidence>
<feature type="compositionally biased region" description="Low complexity" evidence="1">
    <location>
        <begin position="1"/>
        <end position="18"/>
    </location>
</feature>
<organism evidence="2 3">
    <name type="scientific">Micromonospora pallida</name>
    <dbReference type="NCBI Taxonomy" id="145854"/>
    <lineage>
        <taxon>Bacteria</taxon>
        <taxon>Bacillati</taxon>
        <taxon>Actinomycetota</taxon>
        <taxon>Actinomycetes</taxon>
        <taxon>Micromonosporales</taxon>
        <taxon>Micromonosporaceae</taxon>
        <taxon>Micromonospora</taxon>
    </lineage>
</organism>
<protein>
    <submittedName>
        <fullName evidence="2">Uncharacterized protein</fullName>
    </submittedName>
</protein>
<dbReference type="Gene3D" id="3.40.630.30">
    <property type="match status" value="1"/>
</dbReference>
<dbReference type="AlphaFoldDB" id="A0A1C6SEA0"/>
<accession>A0A1C6SEA0</accession>
<reference evidence="3" key="1">
    <citation type="submission" date="2016-06" db="EMBL/GenBank/DDBJ databases">
        <authorList>
            <person name="Varghese N."/>
            <person name="Submissions Spin"/>
        </authorList>
    </citation>
    <scope>NUCLEOTIDE SEQUENCE [LARGE SCALE GENOMIC DNA]</scope>
    <source>
        <strain evidence="3">DSM 43817</strain>
    </source>
</reference>
<keyword evidence="3" id="KW-1185">Reference proteome</keyword>
<sequence length="278" mass="30465">MSGQATSSSTATTGPTKSQCGLANSDDTVLHMDLEVYSLAQRPELAPLLEDFDGAWPEFMTWDPIASLYYAVADEVYPEFVLVAIDPANPGRALARAYSVPLAWDDAEPLPPGGWDRVVQRATLNRLAGTKATIVSALEICIQPDQRGRGLSARMLEEMRDHTVRLGYHTLVAPVRPSGKHTRPDEAMTTYVARTRADGLPEDPWLRTHVRAGGHIESIAPRSMTIPGTLAEWRAWTGLPFDTTGPVHVPGALAPVHCDTTHDYAVYVEPNVWVRHPL</sequence>
<dbReference type="STRING" id="145854.GA0074692_2416"/>